<dbReference type="SUPFAM" id="SSF52540">
    <property type="entry name" value="P-loop containing nucleoside triphosphate hydrolases"/>
    <property type="match status" value="1"/>
</dbReference>
<dbReference type="AlphaFoldDB" id="A0A9K3D0A5"/>
<evidence type="ECO:0000313" key="11">
    <source>
        <dbReference type="EMBL" id="GIQ85792.1"/>
    </source>
</evidence>
<keyword evidence="5" id="KW-0547">Nucleotide-binding</keyword>
<evidence type="ECO:0000256" key="1">
    <source>
        <dbReference type="ARBA" id="ARBA00004651"/>
    </source>
</evidence>
<evidence type="ECO:0000256" key="7">
    <source>
        <dbReference type="ARBA" id="ARBA00022989"/>
    </source>
</evidence>
<keyword evidence="4" id="KW-0812">Transmembrane</keyword>
<keyword evidence="3" id="KW-1003">Cell membrane</keyword>
<keyword evidence="8" id="KW-0472">Membrane</keyword>
<proteinExistence type="inferred from homology"/>
<dbReference type="PANTHER" id="PTHR24221">
    <property type="entry name" value="ATP-BINDING CASSETTE SUB-FAMILY B"/>
    <property type="match status" value="1"/>
</dbReference>
<dbReference type="InterPro" id="IPR003593">
    <property type="entry name" value="AAA+_ATPase"/>
</dbReference>
<dbReference type="Gene3D" id="3.40.50.300">
    <property type="entry name" value="P-loop containing nucleotide triphosphate hydrolases"/>
    <property type="match status" value="1"/>
</dbReference>
<evidence type="ECO:0000256" key="8">
    <source>
        <dbReference type="ARBA" id="ARBA00023136"/>
    </source>
</evidence>
<evidence type="ECO:0000313" key="12">
    <source>
        <dbReference type="Proteomes" id="UP000265618"/>
    </source>
</evidence>
<organism evidence="11 12">
    <name type="scientific">Kipferlia bialata</name>
    <dbReference type="NCBI Taxonomy" id="797122"/>
    <lineage>
        <taxon>Eukaryota</taxon>
        <taxon>Metamonada</taxon>
        <taxon>Carpediemonas-like organisms</taxon>
        <taxon>Kipferlia</taxon>
    </lineage>
</organism>
<accession>A0A9K3D0A5</accession>
<dbReference type="OrthoDB" id="6500128at2759"/>
<dbReference type="InterPro" id="IPR036640">
    <property type="entry name" value="ABC1_TM_sf"/>
</dbReference>
<dbReference type="PROSITE" id="PS00211">
    <property type="entry name" value="ABC_TRANSPORTER_1"/>
    <property type="match status" value="1"/>
</dbReference>
<evidence type="ECO:0000256" key="4">
    <source>
        <dbReference type="ARBA" id="ARBA00022692"/>
    </source>
</evidence>
<dbReference type="GO" id="GO:0034040">
    <property type="term" value="F:ATPase-coupled lipid transmembrane transporter activity"/>
    <property type="evidence" value="ECO:0007669"/>
    <property type="project" value="TreeGrafter"/>
</dbReference>
<gene>
    <name evidence="11" type="ORF">KIPB_007522</name>
</gene>
<evidence type="ECO:0000256" key="6">
    <source>
        <dbReference type="ARBA" id="ARBA00022840"/>
    </source>
</evidence>
<dbReference type="InterPro" id="IPR039421">
    <property type="entry name" value="Type_1_exporter"/>
</dbReference>
<keyword evidence="2" id="KW-0813">Transport</keyword>
<dbReference type="InterPro" id="IPR003439">
    <property type="entry name" value="ABC_transporter-like_ATP-bd"/>
</dbReference>
<dbReference type="Gene3D" id="1.20.1560.10">
    <property type="entry name" value="ABC transporter type 1, transmembrane domain"/>
    <property type="match status" value="1"/>
</dbReference>
<dbReference type="GO" id="GO:0005886">
    <property type="term" value="C:plasma membrane"/>
    <property type="evidence" value="ECO:0007669"/>
    <property type="project" value="UniProtKB-SubCell"/>
</dbReference>
<dbReference type="SMART" id="SM00382">
    <property type="entry name" value="AAA"/>
    <property type="match status" value="1"/>
</dbReference>
<dbReference type="PANTHER" id="PTHR24221:SF654">
    <property type="entry name" value="ATP-BINDING CASSETTE SUB-FAMILY B MEMBER 6"/>
    <property type="match status" value="1"/>
</dbReference>
<keyword evidence="7" id="KW-1133">Transmembrane helix</keyword>
<evidence type="ECO:0000256" key="3">
    <source>
        <dbReference type="ARBA" id="ARBA00022475"/>
    </source>
</evidence>
<protein>
    <recommendedName>
        <fullName evidence="10">ABC transporter domain-containing protein</fullName>
    </recommendedName>
</protein>
<feature type="domain" description="ABC transporter" evidence="10">
    <location>
        <begin position="65"/>
        <end position="304"/>
    </location>
</feature>
<dbReference type="PROSITE" id="PS50893">
    <property type="entry name" value="ABC_TRANSPORTER_2"/>
    <property type="match status" value="1"/>
</dbReference>
<reference evidence="11 12" key="1">
    <citation type="journal article" date="2018" name="PLoS ONE">
        <title>The draft genome of Kipferlia bialata reveals reductive genome evolution in fornicate parasites.</title>
        <authorList>
            <person name="Tanifuji G."/>
            <person name="Takabayashi S."/>
            <person name="Kume K."/>
            <person name="Takagi M."/>
            <person name="Nakayama T."/>
            <person name="Kamikawa R."/>
            <person name="Inagaki Y."/>
            <person name="Hashimoto T."/>
        </authorList>
    </citation>
    <scope>NUCLEOTIDE SEQUENCE [LARGE SCALE GENOMIC DNA]</scope>
    <source>
        <strain evidence="11">NY0173</strain>
    </source>
</reference>
<comment type="similarity">
    <text evidence="9">Belongs to the ABC transporter superfamily. ABCB family. Heavy Metal importer (TC 3.A.1.210) subfamily.</text>
</comment>
<dbReference type="InterPro" id="IPR017871">
    <property type="entry name" value="ABC_transporter-like_CS"/>
</dbReference>
<keyword evidence="12" id="KW-1185">Reference proteome</keyword>
<sequence length="314" mass="33390">MGQVTALQSLVRQTTTPLGSLVSAIAGLSAAATVSVRCAERLGAHTERDVEQGSPDPSLSLSGSLDVDRVHFGYNKDTLVLKDLSFSIPAGATAAIVGRSGSAGKSTLVRLLMRFYDPSRGSISLGGRDIRKLNIGDLRRHIAVVHQDSPVVPGSALTNIVYPSILRDMGDDERERALSRATECASQANCLEFLSDRGGMEETLGQLSGGQRQRLAIARALYRDAPVLILDESTSSLDTENQAQVQAAVEKASLGRTLIIIAHRLSTVRGADLVLVMDQGTLVESGTHSELMASGTLYPALYTELDGNNHSHSE</sequence>
<comment type="subcellular location">
    <subcellularLocation>
        <location evidence="1">Cell membrane</location>
        <topology evidence="1">Multi-pass membrane protein</topology>
    </subcellularLocation>
</comment>
<dbReference type="EMBL" id="BDIP01002139">
    <property type="protein sequence ID" value="GIQ85792.1"/>
    <property type="molecule type" value="Genomic_DNA"/>
</dbReference>
<dbReference type="GO" id="GO:0005524">
    <property type="term" value="F:ATP binding"/>
    <property type="evidence" value="ECO:0007669"/>
    <property type="project" value="UniProtKB-KW"/>
</dbReference>
<dbReference type="FunFam" id="3.40.50.300:FF:000854">
    <property type="entry name" value="Multidrug ABC transporter ATP-binding protein"/>
    <property type="match status" value="1"/>
</dbReference>
<name>A0A9K3D0A5_9EUKA</name>
<dbReference type="InterPro" id="IPR027417">
    <property type="entry name" value="P-loop_NTPase"/>
</dbReference>
<evidence type="ECO:0000256" key="5">
    <source>
        <dbReference type="ARBA" id="ARBA00022741"/>
    </source>
</evidence>
<comment type="caution">
    <text evidence="11">The sequence shown here is derived from an EMBL/GenBank/DDBJ whole genome shotgun (WGS) entry which is preliminary data.</text>
</comment>
<dbReference type="Proteomes" id="UP000265618">
    <property type="component" value="Unassembled WGS sequence"/>
</dbReference>
<evidence type="ECO:0000259" key="10">
    <source>
        <dbReference type="PROSITE" id="PS50893"/>
    </source>
</evidence>
<dbReference type="GO" id="GO:0016887">
    <property type="term" value="F:ATP hydrolysis activity"/>
    <property type="evidence" value="ECO:0007669"/>
    <property type="project" value="InterPro"/>
</dbReference>
<dbReference type="Pfam" id="PF00005">
    <property type="entry name" value="ABC_tran"/>
    <property type="match status" value="1"/>
</dbReference>
<keyword evidence="6" id="KW-0067">ATP-binding</keyword>
<evidence type="ECO:0000256" key="2">
    <source>
        <dbReference type="ARBA" id="ARBA00022448"/>
    </source>
</evidence>
<evidence type="ECO:0000256" key="9">
    <source>
        <dbReference type="ARBA" id="ARBA00024363"/>
    </source>
</evidence>